<reference evidence="1 2" key="1">
    <citation type="journal article" date="2020" name="ISME J.">
        <title>Comparative genomics reveals insights into cyanobacterial evolution and habitat adaptation.</title>
        <authorList>
            <person name="Chen M.Y."/>
            <person name="Teng W.K."/>
            <person name="Zhao L."/>
            <person name="Hu C.X."/>
            <person name="Zhou Y.K."/>
            <person name="Han B.P."/>
            <person name="Song L.R."/>
            <person name="Shu W.S."/>
        </authorList>
    </citation>
    <scope>NUCLEOTIDE SEQUENCE [LARGE SCALE GENOMIC DNA]</scope>
    <source>
        <strain evidence="1 2">FACHB-1050</strain>
    </source>
</reference>
<proteinExistence type="predicted"/>
<comment type="caution">
    <text evidence="1">The sequence shown here is derived from an EMBL/GenBank/DDBJ whole genome shotgun (WGS) entry which is preliminary data.</text>
</comment>
<dbReference type="RefSeq" id="WP_190578251.1">
    <property type="nucleotide sequence ID" value="NZ_CAWPQU010000007.1"/>
</dbReference>
<evidence type="ECO:0000313" key="1">
    <source>
        <dbReference type="EMBL" id="MBD2317404.1"/>
    </source>
</evidence>
<protein>
    <submittedName>
        <fullName evidence="1">Uncharacterized protein</fullName>
    </submittedName>
</protein>
<organism evidence="1 2">
    <name type="scientific">Phormidium tenue FACHB-1050</name>
    <dbReference type="NCBI Taxonomy" id="2692857"/>
    <lineage>
        <taxon>Bacteria</taxon>
        <taxon>Bacillati</taxon>
        <taxon>Cyanobacteriota</taxon>
        <taxon>Cyanophyceae</taxon>
        <taxon>Oscillatoriophycideae</taxon>
        <taxon>Oscillatoriales</taxon>
        <taxon>Oscillatoriaceae</taxon>
        <taxon>Phormidium</taxon>
    </lineage>
</organism>
<sequence>MILSRKEYQGILSNNVQDFQYFCDRVGQKYEENGLTEEKLLEILADI</sequence>
<evidence type="ECO:0000313" key="2">
    <source>
        <dbReference type="Proteomes" id="UP000618445"/>
    </source>
</evidence>
<name>A0ABR8CA37_9CYAN</name>
<keyword evidence="2" id="KW-1185">Reference proteome</keyword>
<accession>A0ABR8CA37</accession>
<gene>
    <name evidence="1" type="ORF">H6G05_11180</name>
</gene>
<dbReference type="Proteomes" id="UP000618445">
    <property type="component" value="Unassembled WGS sequence"/>
</dbReference>
<dbReference type="EMBL" id="JACJQY010000015">
    <property type="protein sequence ID" value="MBD2317404.1"/>
    <property type="molecule type" value="Genomic_DNA"/>
</dbReference>